<dbReference type="InterPro" id="IPR013087">
    <property type="entry name" value="Znf_C2H2_type"/>
</dbReference>
<dbReference type="AlphaFoldDB" id="A0A1S7UJ49"/>
<evidence type="ECO:0000313" key="2">
    <source>
        <dbReference type="EMBL" id="GAP83278.2"/>
    </source>
</evidence>
<dbReference type="EMBL" id="DF977449">
    <property type="protein sequence ID" value="GAP83278.2"/>
    <property type="molecule type" value="Genomic_DNA"/>
</dbReference>
<feature type="domain" description="C2H2-type" evidence="1">
    <location>
        <begin position="203"/>
        <end position="231"/>
    </location>
</feature>
<reference evidence="2" key="1">
    <citation type="submission" date="2016-03" db="EMBL/GenBank/DDBJ databases">
        <title>Draft genome sequence of Rosellinia necatrix.</title>
        <authorList>
            <person name="Kanematsu S."/>
        </authorList>
    </citation>
    <scope>NUCLEOTIDE SEQUENCE [LARGE SCALE GENOMIC DNA]</scope>
    <source>
        <strain evidence="2">W97</strain>
    </source>
</reference>
<keyword evidence="3" id="KW-1185">Reference proteome</keyword>
<dbReference type="Proteomes" id="UP000054516">
    <property type="component" value="Unassembled WGS sequence"/>
</dbReference>
<evidence type="ECO:0000259" key="1">
    <source>
        <dbReference type="SMART" id="SM00355"/>
    </source>
</evidence>
<dbReference type="OrthoDB" id="2687452at2759"/>
<accession>A0A1S7UJ49</accession>
<organism evidence="2">
    <name type="scientific">Rosellinia necatrix</name>
    <name type="common">White root-rot fungus</name>
    <dbReference type="NCBI Taxonomy" id="77044"/>
    <lineage>
        <taxon>Eukaryota</taxon>
        <taxon>Fungi</taxon>
        <taxon>Dikarya</taxon>
        <taxon>Ascomycota</taxon>
        <taxon>Pezizomycotina</taxon>
        <taxon>Sordariomycetes</taxon>
        <taxon>Xylariomycetidae</taxon>
        <taxon>Xylariales</taxon>
        <taxon>Xylariaceae</taxon>
        <taxon>Rosellinia</taxon>
    </lineage>
</organism>
<evidence type="ECO:0000313" key="3">
    <source>
        <dbReference type="Proteomes" id="UP000054516"/>
    </source>
</evidence>
<protein>
    <submittedName>
        <fullName evidence="2">Putative egg shell</fullName>
    </submittedName>
</protein>
<dbReference type="OMA" id="CKGICEL"/>
<dbReference type="Gene3D" id="3.30.160.60">
    <property type="entry name" value="Classic Zinc Finger"/>
    <property type="match status" value="1"/>
</dbReference>
<name>A0A1S7UJ49_ROSNE</name>
<proteinExistence type="predicted"/>
<sequence length="295" mass="34137">MSQPHDNRRPYNHDYPYPHDYQDLSYWPAAPGFAMVRAPSGESTSTAYSGDVSTPISENGQPDLWSTANYDPSLSSAYRFSPTYSMGLMSCGSQGIPDTGEYIVNDENNYGVPMEMPWLGECEFIGGEEGPDPQAYYLNPQHTGQPPATGEAEHLSTPIIHHQSKDGMFHCQEPGCTTSSRRKSDLTRHYEQLHMPLSEKPKYPCDWKKCQRAQEPFHRRDHQRDHYRDYHHEDLTRRGSAPSREDQEWWNSRKVNLEWWRCSHCLQRVKLEQDGYTCPLCKGICELARQQYRAR</sequence>
<dbReference type="SMART" id="SM00355">
    <property type="entry name" value="ZnF_C2H2"/>
    <property type="match status" value="2"/>
</dbReference>
<gene>
    <name evidence="2" type="ORF">SAMD00023353_0403010</name>
</gene>
<feature type="domain" description="C2H2-type" evidence="1">
    <location>
        <begin position="169"/>
        <end position="194"/>
    </location>
</feature>